<dbReference type="EMBL" id="BMAV01010460">
    <property type="protein sequence ID" value="GFY55550.1"/>
    <property type="molecule type" value="Genomic_DNA"/>
</dbReference>
<evidence type="ECO:0000313" key="2">
    <source>
        <dbReference type="EMBL" id="GFY55550.1"/>
    </source>
</evidence>
<organism evidence="2 3">
    <name type="scientific">Trichonephila inaurata madagascariensis</name>
    <dbReference type="NCBI Taxonomy" id="2747483"/>
    <lineage>
        <taxon>Eukaryota</taxon>
        <taxon>Metazoa</taxon>
        <taxon>Ecdysozoa</taxon>
        <taxon>Arthropoda</taxon>
        <taxon>Chelicerata</taxon>
        <taxon>Arachnida</taxon>
        <taxon>Araneae</taxon>
        <taxon>Araneomorphae</taxon>
        <taxon>Entelegynae</taxon>
        <taxon>Araneoidea</taxon>
        <taxon>Nephilidae</taxon>
        <taxon>Trichonephila</taxon>
        <taxon>Trichonephila inaurata</taxon>
    </lineage>
</organism>
<protein>
    <submittedName>
        <fullName evidence="2">Uncharacterized protein</fullName>
    </submittedName>
</protein>
<keyword evidence="3" id="KW-1185">Reference proteome</keyword>
<feature type="non-terminal residue" evidence="2">
    <location>
        <position position="1"/>
    </location>
</feature>
<feature type="compositionally biased region" description="Basic and acidic residues" evidence="1">
    <location>
        <begin position="24"/>
        <end position="45"/>
    </location>
</feature>
<name>A0A8X6XKX3_9ARAC</name>
<reference evidence="2" key="1">
    <citation type="submission" date="2020-08" db="EMBL/GenBank/DDBJ databases">
        <title>Multicomponent nature underlies the extraordinary mechanical properties of spider dragline silk.</title>
        <authorList>
            <person name="Kono N."/>
            <person name="Nakamura H."/>
            <person name="Mori M."/>
            <person name="Yoshida Y."/>
            <person name="Ohtoshi R."/>
            <person name="Malay A.D."/>
            <person name="Moran D.A.P."/>
            <person name="Tomita M."/>
            <person name="Numata K."/>
            <person name="Arakawa K."/>
        </authorList>
    </citation>
    <scope>NUCLEOTIDE SEQUENCE</scope>
</reference>
<evidence type="ECO:0000256" key="1">
    <source>
        <dbReference type="SAM" id="MobiDB-lite"/>
    </source>
</evidence>
<dbReference type="AlphaFoldDB" id="A0A8X6XKX3"/>
<feature type="region of interest" description="Disordered" evidence="1">
    <location>
        <begin position="18"/>
        <end position="101"/>
    </location>
</feature>
<gene>
    <name evidence="2" type="primary">NCL1_35582</name>
    <name evidence="2" type="ORF">TNIN_267481</name>
</gene>
<evidence type="ECO:0000313" key="3">
    <source>
        <dbReference type="Proteomes" id="UP000886998"/>
    </source>
</evidence>
<sequence length="214" mass="24080">LRGSFSKKISILQSKVFETITADSKVEHSSERTSKESEGNKKDEGILQNQLLTKGTEENDASENKGNSFQSQSNTVDDQETRGGPSHESKSNLETENSSTQVNECPKILHWKRKPEEVKLSPSLSLNWQVLLDIFSAKDRVSNSSPNKYLWVGLSQKYQQVFFTSRTKPEELRKSVPRKVLFPFAFGRIMNLVKTDLPSISTITWVGKASPVVC</sequence>
<comment type="caution">
    <text evidence="2">The sequence shown here is derived from an EMBL/GenBank/DDBJ whole genome shotgun (WGS) entry which is preliminary data.</text>
</comment>
<feature type="compositionally biased region" description="Polar residues" evidence="1">
    <location>
        <begin position="64"/>
        <end position="76"/>
    </location>
</feature>
<proteinExistence type="predicted"/>
<accession>A0A8X6XKX3</accession>
<feature type="compositionally biased region" description="Basic and acidic residues" evidence="1">
    <location>
        <begin position="79"/>
        <end position="93"/>
    </location>
</feature>
<dbReference type="Proteomes" id="UP000886998">
    <property type="component" value="Unassembled WGS sequence"/>
</dbReference>